<dbReference type="Gene3D" id="2.80.10.50">
    <property type="match status" value="1"/>
</dbReference>
<dbReference type="EMBL" id="CP011924">
    <property type="protein sequence ID" value="ATD06271.1"/>
    <property type="molecule type" value="Genomic_DNA"/>
</dbReference>
<keyword evidence="1" id="KW-0732">Signal</keyword>
<keyword evidence="4" id="KW-1185">Reference proteome</keyword>
<evidence type="ECO:0000259" key="2">
    <source>
        <dbReference type="SMART" id="SM00458"/>
    </source>
</evidence>
<dbReference type="InterPro" id="IPR000772">
    <property type="entry name" value="Ricin_B_lectin"/>
</dbReference>
<protein>
    <recommendedName>
        <fullName evidence="2">Ricin B lectin domain-containing protein</fullName>
    </recommendedName>
</protein>
<proteinExistence type="predicted"/>
<feature type="chain" id="PRO_5045984094" description="Ricin B lectin domain-containing protein" evidence="1">
    <location>
        <begin position="27"/>
        <end position="247"/>
    </location>
</feature>
<dbReference type="Pfam" id="PF00652">
    <property type="entry name" value="Ricin_B_lectin"/>
    <property type="match status" value="1"/>
</dbReference>
<gene>
    <name evidence="3" type="ORF">PPIS_a1088</name>
</gene>
<dbReference type="InterPro" id="IPR035992">
    <property type="entry name" value="Ricin_B-like_lectins"/>
</dbReference>
<evidence type="ECO:0000313" key="4">
    <source>
        <dbReference type="Proteomes" id="UP000016521"/>
    </source>
</evidence>
<dbReference type="SUPFAM" id="SSF50370">
    <property type="entry name" value="Ricin B-like lectins"/>
    <property type="match status" value="2"/>
</dbReference>
<evidence type="ECO:0000256" key="1">
    <source>
        <dbReference type="SAM" id="SignalP"/>
    </source>
</evidence>
<organism evidence="3 4">
    <name type="scientific">Pseudoalteromonas piscicida</name>
    <dbReference type="NCBI Taxonomy" id="43662"/>
    <lineage>
        <taxon>Bacteria</taxon>
        <taxon>Pseudomonadati</taxon>
        <taxon>Pseudomonadota</taxon>
        <taxon>Gammaproteobacteria</taxon>
        <taxon>Alteromonadales</taxon>
        <taxon>Pseudoalteromonadaceae</taxon>
        <taxon>Pseudoalteromonas</taxon>
    </lineage>
</organism>
<dbReference type="PROSITE" id="PS50231">
    <property type="entry name" value="RICIN_B_LECTIN"/>
    <property type="match status" value="1"/>
</dbReference>
<feature type="signal peptide" evidence="1">
    <location>
        <begin position="1"/>
        <end position="26"/>
    </location>
</feature>
<dbReference type="Proteomes" id="UP000016521">
    <property type="component" value="Chromosome I"/>
</dbReference>
<dbReference type="RefSeq" id="WP_010371518.1">
    <property type="nucleotide sequence ID" value="NZ_CP011924.1"/>
</dbReference>
<evidence type="ECO:0000313" key="3">
    <source>
        <dbReference type="EMBL" id="ATD06271.1"/>
    </source>
</evidence>
<reference evidence="3 4" key="1">
    <citation type="submission" date="2015-06" db="EMBL/GenBank/DDBJ databases">
        <authorList>
            <person name="Xie B.-B."/>
            <person name="Rong J.-C."/>
            <person name="Qin Q.-L."/>
            <person name="Zhang Y.-Z."/>
        </authorList>
    </citation>
    <scope>NUCLEOTIDE SEQUENCE [LARGE SCALE GENOMIC DNA]</scope>
    <source>
        <strain evidence="3 4">JCM 20779</strain>
    </source>
</reference>
<accession>A0ABN5CGB6</accession>
<sequence length="247" mass="28043">MRNLHTKAAMILIATSALPYSTSSSAATDDELKAYNYGLRFLNYQRLFEEGEEICIDGKGNEYRPSKGQNVQTHTCDQGADQFFALYKNGKPIYPLGVVPEYPYPNDPRSRDPWDRGPYNLGYTTYNVSILADIIGEEFSDPWVEIRPTNPPENTSGRKKDPHLCLDAAGYSGKSKDNVMFWDCESKPDQLWRFTSTGEIVNKQNGMCLDVRGYSGKSGISMMLYHCDGYPDQQWEVAYWGETNGRY</sequence>
<dbReference type="SMART" id="SM00458">
    <property type="entry name" value="RICIN"/>
    <property type="match status" value="1"/>
</dbReference>
<feature type="domain" description="Ricin B lectin" evidence="2">
    <location>
        <begin position="40"/>
        <end position="238"/>
    </location>
</feature>
<name>A0ABN5CGB6_PSEO7</name>